<dbReference type="RefSeq" id="WP_162656544.1">
    <property type="nucleotide sequence ID" value="NZ_LR593887.1"/>
</dbReference>
<evidence type="ECO:0000256" key="2">
    <source>
        <dbReference type="SAM" id="SignalP"/>
    </source>
</evidence>
<evidence type="ECO:0000313" key="3">
    <source>
        <dbReference type="EMBL" id="VIP01328.1"/>
    </source>
</evidence>
<dbReference type="InParanoid" id="A0A6C2YIG0"/>
<organism evidence="3">
    <name type="scientific">Tuwongella immobilis</name>
    <dbReference type="NCBI Taxonomy" id="692036"/>
    <lineage>
        <taxon>Bacteria</taxon>
        <taxon>Pseudomonadati</taxon>
        <taxon>Planctomycetota</taxon>
        <taxon>Planctomycetia</taxon>
        <taxon>Gemmatales</taxon>
        <taxon>Gemmataceae</taxon>
        <taxon>Tuwongella</taxon>
    </lineage>
</organism>
<dbReference type="KEGG" id="tim:GMBLW1_26320"/>
<reference evidence="3" key="1">
    <citation type="submission" date="2019-04" db="EMBL/GenBank/DDBJ databases">
        <authorList>
            <consortium name="Science for Life Laboratories"/>
        </authorList>
    </citation>
    <scope>NUCLEOTIDE SEQUENCE</scope>
    <source>
        <strain evidence="3">MBLW1</strain>
    </source>
</reference>
<dbReference type="Proteomes" id="UP000464378">
    <property type="component" value="Chromosome"/>
</dbReference>
<evidence type="ECO:0008006" key="5">
    <source>
        <dbReference type="Google" id="ProtNLM"/>
    </source>
</evidence>
<proteinExistence type="predicted"/>
<gene>
    <name evidence="3" type="ORF">GMBLW1_26320</name>
</gene>
<dbReference type="AlphaFoldDB" id="A0A6C2YIG0"/>
<evidence type="ECO:0000313" key="4">
    <source>
        <dbReference type="Proteomes" id="UP000464378"/>
    </source>
</evidence>
<dbReference type="EMBL" id="LR593887">
    <property type="protein sequence ID" value="VTR98082.1"/>
    <property type="molecule type" value="Genomic_DNA"/>
</dbReference>
<protein>
    <recommendedName>
        <fullName evidence="5">Carboxypeptidase regulatory-like domain-containing protein</fullName>
    </recommendedName>
</protein>
<evidence type="ECO:0000256" key="1">
    <source>
        <dbReference type="SAM" id="MobiDB-lite"/>
    </source>
</evidence>
<feature type="region of interest" description="Disordered" evidence="1">
    <location>
        <begin position="75"/>
        <end position="111"/>
    </location>
</feature>
<feature type="signal peptide" evidence="2">
    <location>
        <begin position="1"/>
        <end position="28"/>
    </location>
</feature>
<dbReference type="EMBL" id="LR586016">
    <property type="protein sequence ID" value="VIP01328.1"/>
    <property type="molecule type" value="Genomic_DNA"/>
</dbReference>
<accession>A0A6C2YIG0</accession>
<keyword evidence="4" id="KW-1185">Reference proteome</keyword>
<feature type="chain" id="PRO_5036383852" description="Carboxypeptidase regulatory-like domain-containing protein" evidence="2">
    <location>
        <begin position="29"/>
        <end position="141"/>
    </location>
</feature>
<sequence>MLMRYRWLSVLGLMLVGMVGCGPGTTSATGKVTFQGKPLPGGSLTLLAEDGVAYSSAISPEGVFTIAVMPTGTAKVGVLPPRGGNSGKPKLAERGAGGKADRPTRGGGADAVALPEKFADPNTSGVTVVISSAEPVTIDLK</sequence>
<name>A0A6C2YIG0_9BACT</name>
<dbReference type="PROSITE" id="PS51257">
    <property type="entry name" value="PROKAR_LIPOPROTEIN"/>
    <property type="match status" value="1"/>
</dbReference>
<keyword evidence="2" id="KW-0732">Signal</keyword>